<evidence type="ECO:0000256" key="2">
    <source>
        <dbReference type="SAM" id="Phobius"/>
    </source>
</evidence>
<evidence type="ECO:0000259" key="3">
    <source>
        <dbReference type="Pfam" id="PF14257"/>
    </source>
</evidence>
<proteinExistence type="predicted"/>
<feature type="coiled-coil region" evidence="1">
    <location>
        <begin position="176"/>
        <end position="203"/>
    </location>
</feature>
<dbReference type="Pfam" id="PF14257">
    <property type="entry name" value="DUF4349"/>
    <property type="match status" value="1"/>
</dbReference>
<dbReference type="RefSeq" id="WP_202855834.1">
    <property type="nucleotide sequence ID" value="NZ_JAEUGD010000023.1"/>
</dbReference>
<feature type="transmembrane region" description="Helical" evidence="2">
    <location>
        <begin position="246"/>
        <end position="267"/>
    </location>
</feature>
<keyword evidence="5" id="KW-1185">Reference proteome</keyword>
<reference evidence="4" key="1">
    <citation type="submission" date="2021-01" db="EMBL/GenBank/DDBJ databases">
        <title>Fulvivirga kasyanovii gen. nov., sp nov., a novel member of the phylum Bacteroidetes isolated from seawater in a mussel farm.</title>
        <authorList>
            <person name="Zhao L.-H."/>
            <person name="Wang Z.-J."/>
        </authorList>
    </citation>
    <scope>NUCLEOTIDE SEQUENCE</scope>
    <source>
        <strain evidence="4">29W222</strain>
    </source>
</reference>
<name>A0A937KBK1_9BACT</name>
<comment type="caution">
    <text evidence="4">The sequence shown here is derived from an EMBL/GenBank/DDBJ whole genome shotgun (WGS) entry which is preliminary data.</text>
</comment>
<gene>
    <name evidence="4" type="ORF">JMN32_08255</name>
</gene>
<dbReference type="EMBL" id="JAEUGD010000023">
    <property type="protein sequence ID" value="MBL6446297.1"/>
    <property type="molecule type" value="Genomic_DNA"/>
</dbReference>
<keyword evidence="2" id="KW-0472">Membrane</keyword>
<protein>
    <submittedName>
        <fullName evidence="4">DUF4349 domain-containing protein</fullName>
    </submittedName>
</protein>
<evidence type="ECO:0000256" key="1">
    <source>
        <dbReference type="SAM" id="Coils"/>
    </source>
</evidence>
<sequence>MKKPLKYLLIMMVITMGACQGEKSMNGEFSYAEDLQEIPATEQSSPPDIRFASLSGPVERKVIKTANVNMQVENLDSAKSNIDNIIKQFNAYVNTDNRTNNNYRLSLEMTIRVQQDQLGALLKKIITQASFVYTNNINAQDVTEEFVDLKIRLKNKRAVEEQYREILKKAHKVEDILKVENELRMIREEIEAKEGRLNFLNSQVNMSTIHLSAYQDIYTASQAPSKSFWLKMTDGFSGGWDLLKGFIIGVTYLWPFLLMTSIIIFLLRKRFKNLRLKRNRG</sequence>
<dbReference type="InterPro" id="IPR025645">
    <property type="entry name" value="DUF4349"/>
</dbReference>
<evidence type="ECO:0000313" key="5">
    <source>
        <dbReference type="Proteomes" id="UP000614216"/>
    </source>
</evidence>
<keyword evidence="1" id="KW-0175">Coiled coil</keyword>
<evidence type="ECO:0000313" key="4">
    <source>
        <dbReference type="EMBL" id="MBL6446297.1"/>
    </source>
</evidence>
<dbReference type="AlphaFoldDB" id="A0A937KBK1"/>
<keyword evidence="2" id="KW-1133">Transmembrane helix</keyword>
<dbReference type="Proteomes" id="UP000614216">
    <property type="component" value="Unassembled WGS sequence"/>
</dbReference>
<feature type="domain" description="DUF4349" evidence="3">
    <location>
        <begin position="60"/>
        <end position="267"/>
    </location>
</feature>
<accession>A0A937KBK1</accession>
<organism evidence="4 5">
    <name type="scientific">Fulvivirga marina</name>
    <dbReference type="NCBI Taxonomy" id="2494733"/>
    <lineage>
        <taxon>Bacteria</taxon>
        <taxon>Pseudomonadati</taxon>
        <taxon>Bacteroidota</taxon>
        <taxon>Cytophagia</taxon>
        <taxon>Cytophagales</taxon>
        <taxon>Fulvivirgaceae</taxon>
        <taxon>Fulvivirga</taxon>
    </lineage>
</organism>
<dbReference type="PROSITE" id="PS51257">
    <property type="entry name" value="PROKAR_LIPOPROTEIN"/>
    <property type="match status" value="1"/>
</dbReference>
<keyword evidence="2" id="KW-0812">Transmembrane</keyword>